<proteinExistence type="predicted"/>
<dbReference type="Proteomes" id="UP001497582">
    <property type="component" value="Chromosome"/>
</dbReference>
<evidence type="ECO:0008006" key="3">
    <source>
        <dbReference type="Google" id="ProtNLM"/>
    </source>
</evidence>
<accession>A0AAV1MDB8</accession>
<organism evidence="1 2">
    <name type="scientific">Klebsiella phage vB_Kpn_K25PH129C1</name>
    <dbReference type="NCBI Taxonomy" id="3071630"/>
    <lineage>
        <taxon>Viruses</taxon>
        <taxon>Duplodnaviria</taxon>
        <taxon>Heunggongvirae</taxon>
        <taxon>Uroviricota</taxon>
        <taxon>Caudoviricetes</taxon>
        <taxon>Autographivirales</taxon>
        <taxon>Autoscriptoviridae</taxon>
        <taxon>Slopekvirinae</taxon>
        <taxon>Drulisvirus</taxon>
        <taxon>Drulisvirus K25PH129C1</taxon>
    </lineage>
</organism>
<gene>
    <name evidence="1" type="ORF">K25PH129C1_LOCUS28</name>
</gene>
<reference evidence="1 2" key="1">
    <citation type="submission" date="2023-10" db="EMBL/GenBank/DDBJ databases">
        <authorList>
            <person name="Robby Concha-Eloko"/>
            <person name="Pilar Barberan- Martinez"/>
            <person name="Rafael Sanjuan"/>
            <person name="Pilar Domingo-Calap"/>
        </authorList>
    </citation>
    <scope>NUCLEOTIDE SEQUENCE [LARGE SCALE GENOMIC DNA]</scope>
</reference>
<keyword evidence="2" id="KW-1185">Reference proteome</keyword>
<protein>
    <recommendedName>
        <fullName evidence="3">Tail fiber assembly protein</fullName>
    </recommendedName>
</protein>
<dbReference type="EMBL" id="OY978775">
    <property type="protein sequence ID" value="CAK6595831.1"/>
    <property type="molecule type" value="Genomic_DNA"/>
</dbReference>
<sequence length="115" mass="13174">MAKFKVGDKVARVIGASSCFYEVMPRKDYYTVTKVSPAGNWIQVDGVARRRDDQRPWAANDFELYEEEPAAARTSADTWDPNVAAILRQEAEYCVKQYNDYIKLQPKPLQPITIQ</sequence>
<name>A0AAV1MDB8_9CAUD</name>
<evidence type="ECO:0000313" key="2">
    <source>
        <dbReference type="Proteomes" id="UP001497582"/>
    </source>
</evidence>
<evidence type="ECO:0000313" key="1">
    <source>
        <dbReference type="EMBL" id="CAK6595831.1"/>
    </source>
</evidence>